<keyword evidence="10" id="KW-1185">Reference proteome</keyword>
<evidence type="ECO:0000256" key="7">
    <source>
        <dbReference type="RuleBase" id="RU003694"/>
    </source>
</evidence>
<dbReference type="InterPro" id="IPR050091">
    <property type="entry name" value="PKS_NRPS_Biosynth_Enz"/>
</dbReference>
<sequence>MDDSATFQQNGSEIAIIGLSGRFPGAKNIAEFWENLQAGVESITFFTDEELISSGVEPTIVDNPKYVKARGVLADAELFDAPFFGFTPKEAEITDPQHRLFLECAWSALENAGYNCENYPGSIGVHAGSSLSSYLFNIYINENIRNSVDAHQIAIGGDKDFLSTRVSYKFNLQGPSYTVQTACSTSLVAVHLACQSLLNGECDMALAGGVSISALRKQGYFYKEGGIGSPDGHCRAFDANAQGTVGGEGVGIVVLKRLEDAIADQDTIYAVIKGSATNNDGSQKVSYTAPRIESQAKVIRTAQVVAEVPPETITYIEAHGTGTSLGDPIEIAALTEAFRASTEKSGFCAIGSLKTNTGHLDAAAGIAGLIKTVLALQHQKIPPSLHYQAPNPQIDFANSPFYVNTQLIPIHEKSDANKASRIKSQPVIEATIDVFNFSKRFQIKYLNSSNVPKLSHAKCLLTSSHNRSMGLTCGVCGG</sequence>
<dbReference type="Proteomes" id="UP000236527">
    <property type="component" value="Unassembled WGS sequence"/>
</dbReference>
<dbReference type="InterPro" id="IPR016039">
    <property type="entry name" value="Thiolase-like"/>
</dbReference>
<dbReference type="FunFam" id="3.40.47.10:FF:000042">
    <property type="entry name" value="Polyketide synthase Pks13"/>
    <property type="match status" value="1"/>
</dbReference>
<comment type="similarity">
    <text evidence="7">Belongs to the thiolase-like superfamily. Beta-ketoacyl-ACP synthases family.</text>
</comment>
<dbReference type="PANTHER" id="PTHR43775">
    <property type="entry name" value="FATTY ACID SYNTHASE"/>
    <property type="match status" value="1"/>
</dbReference>
<dbReference type="SMART" id="SM00825">
    <property type="entry name" value="PKS_KS"/>
    <property type="match status" value="1"/>
</dbReference>
<keyword evidence="2" id="KW-0597">Phosphoprotein</keyword>
<evidence type="ECO:0000313" key="9">
    <source>
        <dbReference type="EMBL" id="GBE93213.1"/>
    </source>
</evidence>
<dbReference type="InterPro" id="IPR018201">
    <property type="entry name" value="Ketoacyl_synth_AS"/>
</dbReference>
<comment type="caution">
    <text evidence="9">The sequence shown here is derived from an EMBL/GenBank/DDBJ whole genome shotgun (WGS) entry which is preliminary data.</text>
</comment>
<dbReference type="GO" id="GO:0004315">
    <property type="term" value="F:3-oxoacyl-[acyl-carrier-protein] synthase activity"/>
    <property type="evidence" value="ECO:0007669"/>
    <property type="project" value="InterPro"/>
</dbReference>
<dbReference type="Pfam" id="PF00109">
    <property type="entry name" value="ketoacyl-synt"/>
    <property type="match status" value="1"/>
</dbReference>
<dbReference type="CDD" id="cd00833">
    <property type="entry name" value="PKS"/>
    <property type="match status" value="1"/>
</dbReference>
<dbReference type="SUPFAM" id="SSF53901">
    <property type="entry name" value="Thiolase-like"/>
    <property type="match status" value="1"/>
</dbReference>
<proteinExistence type="inferred from homology"/>
<organism evidence="9 10">
    <name type="scientific">Nostoc cycadae WK-1</name>
    <dbReference type="NCBI Taxonomy" id="1861711"/>
    <lineage>
        <taxon>Bacteria</taxon>
        <taxon>Bacillati</taxon>
        <taxon>Cyanobacteriota</taxon>
        <taxon>Cyanophyceae</taxon>
        <taxon>Nostocales</taxon>
        <taxon>Nostocaceae</taxon>
        <taxon>Nostoc</taxon>
    </lineage>
</organism>
<evidence type="ECO:0000256" key="6">
    <source>
        <dbReference type="ARBA" id="ARBA00023268"/>
    </source>
</evidence>
<keyword evidence="3 7" id="KW-0808">Transferase</keyword>
<evidence type="ECO:0000256" key="5">
    <source>
        <dbReference type="ARBA" id="ARBA00023098"/>
    </source>
</evidence>
<evidence type="ECO:0000256" key="4">
    <source>
        <dbReference type="ARBA" id="ARBA00022832"/>
    </source>
</evidence>
<feature type="domain" description="Ketosynthase family 3 (KS3)" evidence="8">
    <location>
        <begin position="11"/>
        <end position="448"/>
    </location>
</feature>
<dbReference type="GO" id="GO:0006633">
    <property type="term" value="P:fatty acid biosynthetic process"/>
    <property type="evidence" value="ECO:0007669"/>
    <property type="project" value="InterPro"/>
</dbReference>
<evidence type="ECO:0000259" key="8">
    <source>
        <dbReference type="PROSITE" id="PS52004"/>
    </source>
</evidence>
<dbReference type="PANTHER" id="PTHR43775:SF51">
    <property type="entry name" value="INACTIVE PHENOLPHTHIOCEROL SYNTHESIS POLYKETIDE SYNTHASE TYPE I PKS1-RELATED"/>
    <property type="match status" value="1"/>
</dbReference>
<dbReference type="PROSITE" id="PS52004">
    <property type="entry name" value="KS3_2"/>
    <property type="match status" value="1"/>
</dbReference>
<reference evidence="10" key="1">
    <citation type="journal article" date="2018" name="Genome Announc.">
        <title>Draft Genome Sequence of the Nitrogen-Fixing and Hormogonia-Inducing Cyanobacterium Nostoc cycadae Strain WK-1, Isolated from the Coralloid Roots of Cycas revoluta.</title>
        <authorList>
            <person name="Kanesaki Y."/>
            <person name="Hirose M."/>
            <person name="Hirose Y."/>
            <person name="Fujisawa T."/>
            <person name="Nakamura Y."/>
            <person name="Watanabe S."/>
            <person name="Matsunaga S."/>
            <person name="Uchida H."/>
            <person name="Murakami A."/>
        </authorList>
    </citation>
    <scope>NUCLEOTIDE SEQUENCE [LARGE SCALE GENOMIC DNA]</scope>
    <source>
        <strain evidence="10">WK-1</strain>
    </source>
</reference>
<gene>
    <name evidence="9" type="ORF">NCWK1_2974</name>
</gene>
<evidence type="ECO:0000256" key="1">
    <source>
        <dbReference type="ARBA" id="ARBA00022450"/>
    </source>
</evidence>
<dbReference type="GO" id="GO:0004312">
    <property type="term" value="F:fatty acid synthase activity"/>
    <property type="evidence" value="ECO:0007669"/>
    <property type="project" value="TreeGrafter"/>
</dbReference>
<dbReference type="AlphaFoldDB" id="A0A2H6LJ41"/>
<evidence type="ECO:0000313" key="10">
    <source>
        <dbReference type="Proteomes" id="UP000236527"/>
    </source>
</evidence>
<dbReference type="InterPro" id="IPR020841">
    <property type="entry name" value="PKS_Beta-ketoAc_synthase_dom"/>
</dbReference>
<dbReference type="EMBL" id="BDGE01000052">
    <property type="protein sequence ID" value="GBE93213.1"/>
    <property type="molecule type" value="Genomic_DNA"/>
</dbReference>
<keyword evidence="4" id="KW-0276">Fatty acid metabolism</keyword>
<accession>A0A2H6LJ41</accession>
<dbReference type="Pfam" id="PF02801">
    <property type="entry name" value="Ketoacyl-synt_C"/>
    <property type="match status" value="1"/>
</dbReference>
<keyword evidence="6" id="KW-0511">Multifunctional enzyme</keyword>
<dbReference type="PROSITE" id="PS00606">
    <property type="entry name" value="KS3_1"/>
    <property type="match status" value="1"/>
</dbReference>
<name>A0A2H6LJ41_9NOSO</name>
<dbReference type="InterPro" id="IPR014031">
    <property type="entry name" value="Ketoacyl_synth_C"/>
</dbReference>
<keyword evidence="5" id="KW-0443">Lipid metabolism</keyword>
<protein>
    <submittedName>
        <fullName evidence="9">Beta-ketoacyl synthase</fullName>
    </submittedName>
</protein>
<keyword evidence="1" id="KW-0596">Phosphopantetheine</keyword>
<dbReference type="InterPro" id="IPR014030">
    <property type="entry name" value="Ketoacyl_synth_N"/>
</dbReference>
<evidence type="ECO:0000256" key="2">
    <source>
        <dbReference type="ARBA" id="ARBA00022553"/>
    </source>
</evidence>
<evidence type="ECO:0000256" key="3">
    <source>
        <dbReference type="ARBA" id="ARBA00022679"/>
    </source>
</evidence>
<dbReference type="Gene3D" id="3.40.47.10">
    <property type="match status" value="1"/>
</dbReference>